<organism evidence="4">
    <name type="scientific">Streptomyces sp. MMG1612</name>
    <dbReference type="NCBI Taxonomy" id="1415547"/>
    <lineage>
        <taxon>Bacteria</taxon>
        <taxon>Bacillati</taxon>
        <taxon>Actinomycetota</taxon>
        <taxon>Actinomycetes</taxon>
        <taxon>Kitasatosporales</taxon>
        <taxon>Streptomycetaceae</taxon>
        <taxon>Streptomyces</taxon>
    </lineage>
</organism>
<dbReference type="NCBIfam" id="TIGR02320">
    <property type="entry name" value="PEP_mutase"/>
    <property type="match status" value="1"/>
</dbReference>
<evidence type="ECO:0000256" key="2">
    <source>
        <dbReference type="ARBA" id="ARBA00024063"/>
    </source>
</evidence>
<evidence type="ECO:0000313" key="4">
    <source>
        <dbReference type="EMBL" id="AGZ94026.1"/>
    </source>
</evidence>
<proteinExistence type="inferred from homology"/>
<sequence length="301" mass="32779">MSAAESPRATAPPPRARLRALIDSPRLSFLMEAHDGLSARIAEAEGFEGIWASGLSMATALGLRDSDEATWSQLLDVVEYMTEAVSVPVLVDGDTGYGNFNTARRFARAAERIGAAGICLEDKVFPKMNSFVGDRHQLADLHEFTARLYACREAVSDADFTIVARTEALIAGQGMPEALKRAEAYREAGADAIFIHSRRADADEIARFAAEWGGRLPLVISPTTYATTPTEDFRAIGVSTVLWANHSMRAAVGAMRTVCRRIRAEESVHGVDAGIAAVSEVFDLLDYAELEDTERRLMGRR</sequence>
<accession>U5YR05</accession>
<evidence type="ECO:0000256" key="1">
    <source>
        <dbReference type="ARBA" id="ARBA00023235"/>
    </source>
</evidence>
<protein>
    <recommendedName>
        <fullName evidence="2">phosphoenolpyruvate mutase</fullName>
        <ecNumber evidence="2">5.4.2.9</ecNumber>
    </recommendedName>
</protein>
<dbReference type="Gene3D" id="3.20.20.60">
    <property type="entry name" value="Phosphoenolpyruvate-binding domains"/>
    <property type="match status" value="1"/>
</dbReference>
<dbReference type="EC" id="5.4.2.9" evidence="2"/>
<dbReference type="Pfam" id="PF13714">
    <property type="entry name" value="PEP_mutase"/>
    <property type="match status" value="1"/>
</dbReference>
<dbReference type="AlphaFoldDB" id="U5YR05"/>
<dbReference type="PANTHER" id="PTHR42905:SF7">
    <property type="entry name" value="PHOSPHOENOLPYRUVATE PHOSPHOMUTASE"/>
    <property type="match status" value="1"/>
</dbReference>
<dbReference type="CDD" id="cd00377">
    <property type="entry name" value="ICL_PEPM"/>
    <property type="match status" value="1"/>
</dbReference>
<name>U5YR05_9ACTN</name>
<dbReference type="EMBL" id="KF386869">
    <property type="protein sequence ID" value="AGZ94026.1"/>
    <property type="molecule type" value="Genomic_DNA"/>
</dbReference>
<dbReference type="InterPro" id="IPR012698">
    <property type="entry name" value="PEnolPyrv_PMutase_core"/>
</dbReference>
<dbReference type="InterPro" id="IPR015813">
    <property type="entry name" value="Pyrv/PenolPyrv_kinase-like_dom"/>
</dbReference>
<comment type="similarity">
    <text evidence="3">Belongs to the isocitrate lyase/PEP mutase superfamily. PEP mutase family.</text>
</comment>
<dbReference type="GO" id="GO:0050188">
    <property type="term" value="F:phosphoenolpyruvate mutase activity"/>
    <property type="evidence" value="ECO:0007669"/>
    <property type="project" value="UniProtKB-EC"/>
</dbReference>
<dbReference type="InterPro" id="IPR040442">
    <property type="entry name" value="Pyrv_kinase-like_dom_sf"/>
</dbReference>
<evidence type="ECO:0000256" key="3">
    <source>
        <dbReference type="ARBA" id="ARBA00038455"/>
    </source>
</evidence>
<dbReference type="SUPFAM" id="SSF51621">
    <property type="entry name" value="Phosphoenolpyruvate/pyruvate domain"/>
    <property type="match status" value="1"/>
</dbReference>
<dbReference type="InterPro" id="IPR039556">
    <property type="entry name" value="ICL/PEPM"/>
</dbReference>
<dbReference type="PANTHER" id="PTHR42905">
    <property type="entry name" value="PHOSPHOENOLPYRUVATE CARBOXYLASE"/>
    <property type="match status" value="1"/>
</dbReference>
<keyword evidence="1" id="KW-0413">Isomerase</keyword>
<reference evidence="4" key="1">
    <citation type="journal article" date="2013" name="Proc. Natl. Acad. Sci. U.S.A.">
        <title>Diversity and abundance of phosphonate biosynthetic genes in nature.</title>
        <authorList>
            <person name="Yu X."/>
            <person name="Doroghazi J.R."/>
            <person name="Janga S.C."/>
            <person name="Zhang J.K."/>
            <person name="Circello B."/>
            <person name="Griffin B.M."/>
            <person name="Labeda D.P."/>
            <person name="Metcalf W.W."/>
        </authorList>
    </citation>
    <scope>NUCLEOTIDE SEQUENCE</scope>
    <source>
        <strain evidence="4">MMG1612</strain>
    </source>
</reference>